<dbReference type="Gene3D" id="3.40.1440.10">
    <property type="entry name" value="GIY-YIG endonuclease"/>
    <property type="match status" value="1"/>
</dbReference>
<dbReference type="InterPro" id="IPR035901">
    <property type="entry name" value="GIY-YIG_endonuc_sf"/>
</dbReference>
<feature type="transmembrane region" description="Helical" evidence="1">
    <location>
        <begin position="167"/>
        <end position="186"/>
    </location>
</feature>
<dbReference type="Pfam" id="PF01541">
    <property type="entry name" value="GIY-YIG"/>
    <property type="match status" value="1"/>
</dbReference>
<dbReference type="SMART" id="SM00343">
    <property type="entry name" value="ZnF_C2HC"/>
    <property type="match status" value="1"/>
</dbReference>
<dbReference type="AlphaFoldDB" id="A0A0F9C5T3"/>
<dbReference type="SUPFAM" id="SSF82771">
    <property type="entry name" value="GIY-YIG endonuclease"/>
    <property type="match status" value="1"/>
</dbReference>
<keyword evidence="1" id="KW-0472">Membrane</keyword>
<keyword evidence="1" id="KW-0812">Transmembrane</keyword>
<dbReference type="SUPFAM" id="SSF57756">
    <property type="entry name" value="Retrovirus zinc finger-like domains"/>
    <property type="match status" value="1"/>
</dbReference>
<evidence type="ECO:0000313" key="3">
    <source>
        <dbReference type="EMBL" id="KKL44534.1"/>
    </source>
</evidence>
<dbReference type="CDD" id="cd00719">
    <property type="entry name" value="GIY-YIG_SF"/>
    <property type="match status" value="1"/>
</dbReference>
<dbReference type="GO" id="GO:0003676">
    <property type="term" value="F:nucleic acid binding"/>
    <property type="evidence" value="ECO:0007669"/>
    <property type="project" value="InterPro"/>
</dbReference>
<name>A0A0F9C5T3_9ZZZZ</name>
<dbReference type="InterPro" id="IPR000305">
    <property type="entry name" value="GIY-YIG_endonuc"/>
</dbReference>
<dbReference type="InterPro" id="IPR036875">
    <property type="entry name" value="Znf_CCHC_sf"/>
</dbReference>
<reference evidence="3" key="1">
    <citation type="journal article" date="2015" name="Nature">
        <title>Complex archaea that bridge the gap between prokaryotes and eukaryotes.</title>
        <authorList>
            <person name="Spang A."/>
            <person name="Saw J.H."/>
            <person name="Jorgensen S.L."/>
            <person name="Zaremba-Niedzwiedzka K."/>
            <person name="Martijn J."/>
            <person name="Lind A.E."/>
            <person name="van Eijk R."/>
            <person name="Schleper C."/>
            <person name="Guy L."/>
            <person name="Ettema T.J."/>
        </authorList>
    </citation>
    <scope>NUCLEOTIDE SEQUENCE</scope>
</reference>
<keyword evidence="1" id="KW-1133">Transmembrane helix</keyword>
<organism evidence="3">
    <name type="scientific">marine sediment metagenome</name>
    <dbReference type="NCBI Taxonomy" id="412755"/>
    <lineage>
        <taxon>unclassified sequences</taxon>
        <taxon>metagenomes</taxon>
        <taxon>ecological metagenomes</taxon>
    </lineage>
</organism>
<accession>A0A0F9C5T3</accession>
<evidence type="ECO:0000256" key="1">
    <source>
        <dbReference type="SAM" id="Phobius"/>
    </source>
</evidence>
<comment type="caution">
    <text evidence="3">The sequence shown here is derived from an EMBL/GenBank/DDBJ whole genome shotgun (WGS) entry which is preliminary data.</text>
</comment>
<dbReference type="GO" id="GO:0008270">
    <property type="term" value="F:zinc ion binding"/>
    <property type="evidence" value="ECO:0007669"/>
    <property type="project" value="InterPro"/>
</dbReference>
<proteinExistence type="predicted"/>
<sequence>MVYIHVLRLRQGKYYVGKTTSPISRISNHFDTGGSQWTRKYKPVEIIKVDSDCDDADEDKYTLQYMNKYGINNVRGGTFSTIDLDTTTTTIIKRMLDSQNDNCYRCGKTGHITNQCYAKTCVQEYDGDSEEEIFGGLQAYNATTNWGRIMLWNITVKERGTLTTDTLTLTIICIIVAVNTVLTLIVSNLQRPPHDRHYHTAPNPGALYRRPVAMGAGKEGDVMPDDLIKRVAEKAGWMVSPRDKIHWKPPGGSYYTDLPPWLTSVDAALSVLDKNIRFEAEWRFIENLWSGHLLDYHETSRISPPRYP</sequence>
<dbReference type="EMBL" id="LAZR01034722">
    <property type="protein sequence ID" value="KKL44534.1"/>
    <property type="molecule type" value="Genomic_DNA"/>
</dbReference>
<dbReference type="PROSITE" id="PS50158">
    <property type="entry name" value="ZF_CCHC"/>
    <property type="match status" value="1"/>
</dbReference>
<feature type="domain" description="CCHC-type" evidence="2">
    <location>
        <begin position="103"/>
        <end position="116"/>
    </location>
</feature>
<protein>
    <recommendedName>
        <fullName evidence="2">CCHC-type domain-containing protein</fullName>
    </recommendedName>
</protein>
<evidence type="ECO:0000259" key="2">
    <source>
        <dbReference type="PROSITE" id="PS50158"/>
    </source>
</evidence>
<dbReference type="InterPro" id="IPR001878">
    <property type="entry name" value="Znf_CCHC"/>
</dbReference>
<gene>
    <name evidence="3" type="ORF">LCGC14_2364720</name>
</gene>